<accession>A0ABR5J5R9</accession>
<dbReference type="InterPro" id="IPR039708">
    <property type="entry name" value="MT1774/Rv1733c-like"/>
</dbReference>
<keyword evidence="4" id="KW-1185">Reference proteome</keyword>
<gene>
    <name evidence="3" type="ORF">ADK38_18040</name>
</gene>
<organism evidence="3 4">
    <name type="scientific">Streptomyces varsoviensis</name>
    <dbReference type="NCBI Taxonomy" id="67373"/>
    <lineage>
        <taxon>Bacteria</taxon>
        <taxon>Bacillati</taxon>
        <taxon>Actinomycetota</taxon>
        <taxon>Actinomycetes</taxon>
        <taxon>Kitasatosporales</taxon>
        <taxon>Streptomycetaceae</taxon>
        <taxon>Streptomyces</taxon>
    </lineage>
</organism>
<comment type="caution">
    <text evidence="3">The sequence shown here is derived from an EMBL/GenBank/DDBJ whole genome shotgun (WGS) entry which is preliminary data.</text>
</comment>
<keyword evidence="2" id="KW-0472">Membrane</keyword>
<dbReference type="PANTHER" id="PTHR42305:SF1">
    <property type="entry name" value="MEMBRANE PROTEIN RV1733C-RELATED"/>
    <property type="match status" value="1"/>
</dbReference>
<keyword evidence="2" id="KW-1133">Transmembrane helix</keyword>
<evidence type="ECO:0000256" key="1">
    <source>
        <dbReference type="SAM" id="MobiDB-lite"/>
    </source>
</evidence>
<protein>
    <submittedName>
        <fullName evidence="3">Membrane protein</fullName>
    </submittedName>
</protein>
<evidence type="ECO:0000256" key="2">
    <source>
        <dbReference type="SAM" id="Phobius"/>
    </source>
</evidence>
<dbReference type="Proteomes" id="UP000037020">
    <property type="component" value="Unassembled WGS sequence"/>
</dbReference>
<keyword evidence="2" id="KW-0812">Transmembrane</keyword>
<feature type="non-terminal residue" evidence="3">
    <location>
        <position position="113"/>
    </location>
</feature>
<proteinExistence type="predicted"/>
<feature type="transmembrane region" description="Helical" evidence="2">
    <location>
        <begin position="21"/>
        <end position="45"/>
    </location>
</feature>
<dbReference type="PANTHER" id="PTHR42305">
    <property type="entry name" value="MEMBRANE PROTEIN RV1733C-RELATED"/>
    <property type="match status" value="1"/>
</dbReference>
<evidence type="ECO:0000313" key="4">
    <source>
        <dbReference type="Proteomes" id="UP000037020"/>
    </source>
</evidence>
<sequence>MHKTPVIWRWRHNPLRRGTDLVEAWVGLIAVLLMLVAAPAAGWAVGSLAHGALRQTVREQQQHRHLVTATTVRLMPRPPMEPDPETASGHRPQHRRVLANWTAPGGSTHTGAS</sequence>
<name>A0ABR5J5R9_9ACTN</name>
<reference evidence="3 4" key="1">
    <citation type="submission" date="2015-07" db="EMBL/GenBank/DDBJ databases">
        <authorList>
            <person name="Ju K.-S."/>
            <person name="Doroghazi J.R."/>
            <person name="Metcalf W.W."/>
        </authorList>
    </citation>
    <scope>NUCLEOTIDE SEQUENCE [LARGE SCALE GENOMIC DNA]</scope>
    <source>
        <strain evidence="3 4">NRRL B-3589</strain>
    </source>
</reference>
<feature type="region of interest" description="Disordered" evidence="1">
    <location>
        <begin position="75"/>
        <end position="113"/>
    </location>
</feature>
<dbReference type="EMBL" id="LGUT01001530">
    <property type="protein sequence ID" value="KOG88754.1"/>
    <property type="molecule type" value="Genomic_DNA"/>
</dbReference>
<evidence type="ECO:0000313" key="3">
    <source>
        <dbReference type="EMBL" id="KOG88754.1"/>
    </source>
</evidence>